<dbReference type="Proteomes" id="UP000241421">
    <property type="component" value="Unassembled WGS sequence"/>
</dbReference>
<evidence type="ECO:0000313" key="2">
    <source>
        <dbReference type="EMBL" id="PWF48642.1"/>
    </source>
</evidence>
<proteinExistence type="predicted"/>
<comment type="caution">
    <text evidence="2">The sequence shown here is derived from an EMBL/GenBank/DDBJ whole genome shotgun (WGS) entry which is preliminary data.</text>
</comment>
<dbReference type="SUPFAM" id="SSF56954">
    <property type="entry name" value="Outer membrane efflux proteins (OEP)"/>
    <property type="match status" value="1"/>
</dbReference>
<evidence type="ECO:0000313" key="3">
    <source>
        <dbReference type="Proteomes" id="UP000241421"/>
    </source>
</evidence>
<dbReference type="EMBL" id="PXWF02000170">
    <property type="protein sequence ID" value="PWF48642.1"/>
    <property type="molecule type" value="Genomic_DNA"/>
</dbReference>
<reference evidence="2 3" key="1">
    <citation type="submission" date="2018-04" db="EMBL/GenBank/DDBJ databases">
        <title>Massilia violaceinigra sp. nov., a novel purple-pigmented bacterium isolated from Tianshan glacier, Xinjiang, China.</title>
        <authorList>
            <person name="Wang H."/>
        </authorList>
    </citation>
    <scope>NUCLEOTIDE SEQUENCE [LARGE SCALE GENOMIC DNA]</scope>
    <source>
        <strain evidence="2 3">B448-2</strain>
    </source>
</reference>
<name>A0A2U2HMH2_9BURK</name>
<feature type="signal peptide" evidence="1">
    <location>
        <begin position="1"/>
        <end position="18"/>
    </location>
</feature>
<accession>A0A2U2HMH2</accession>
<keyword evidence="3" id="KW-1185">Reference proteome</keyword>
<feature type="chain" id="PRO_5015501166" evidence="1">
    <location>
        <begin position="19"/>
        <end position="116"/>
    </location>
</feature>
<gene>
    <name evidence="2" type="ORF">C7C56_010775</name>
</gene>
<protein>
    <submittedName>
        <fullName evidence="2">RND transporter</fullName>
    </submittedName>
</protein>
<sequence length="116" mass="12070">MKTLATKLTPLLAALVLAACSRVPELGAPRIEIPAAFKEAPAPLQSADGARWKPAQPAESRARGEWWLAFDDPALTALVHEATRANASLAVAAARVKQARALAGVAQAQRGVQLGA</sequence>
<evidence type="ECO:0000256" key="1">
    <source>
        <dbReference type="SAM" id="SignalP"/>
    </source>
</evidence>
<keyword evidence="1" id="KW-0732">Signal</keyword>
<feature type="non-terminal residue" evidence="2">
    <location>
        <position position="116"/>
    </location>
</feature>
<dbReference type="PROSITE" id="PS51257">
    <property type="entry name" value="PROKAR_LIPOPROTEIN"/>
    <property type="match status" value="1"/>
</dbReference>
<organism evidence="2 3">
    <name type="scientific">Massilia glaciei</name>
    <dbReference type="NCBI Taxonomy" id="1524097"/>
    <lineage>
        <taxon>Bacteria</taxon>
        <taxon>Pseudomonadati</taxon>
        <taxon>Pseudomonadota</taxon>
        <taxon>Betaproteobacteria</taxon>
        <taxon>Burkholderiales</taxon>
        <taxon>Oxalobacteraceae</taxon>
        <taxon>Telluria group</taxon>
        <taxon>Massilia</taxon>
    </lineage>
</organism>
<dbReference type="Gene3D" id="1.20.1600.10">
    <property type="entry name" value="Outer membrane efflux proteins (OEP)"/>
    <property type="match status" value="1"/>
</dbReference>
<dbReference type="AlphaFoldDB" id="A0A2U2HMH2"/>